<keyword evidence="1" id="KW-0812">Transmembrane</keyword>
<dbReference type="AlphaFoldDB" id="A0A1M4S767"/>
<feature type="transmembrane region" description="Helical" evidence="1">
    <location>
        <begin position="7"/>
        <end position="25"/>
    </location>
</feature>
<feature type="transmembrane region" description="Helical" evidence="1">
    <location>
        <begin position="31"/>
        <end position="49"/>
    </location>
</feature>
<dbReference type="RefSeq" id="WP_072971675.1">
    <property type="nucleotide sequence ID" value="NZ_FQTY01000001.1"/>
</dbReference>
<feature type="transmembrane region" description="Helical" evidence="1">
    <location>
        <begin position="84"/>
        <end position="103"/>
    </location>
</feature>
<dbReference type="GeneID" id="90994817"/>
<organism evidence="2 3">
    <name type="scientific">Tissierella praeacuta DSM 18095</name>
    <dbReference type="NCBI Taxonomy" id="1123404"/>
    <lineage>
        <taxon>Bacteria</taxon>
        <taxon>Bacillati</taxon>
        <taxon>Bacillota</taxon>
        <taxon>Tissierellia</taxon>
        <taxon>Tissierellales</taxon>
        <taxon>Tissierellaceae</taxon>
        <taxon>Tissierella</taxon>
    </lineage>
</organism>
<proteinExistence type="predicted"/>
<dbReference type="Proteomes" id="UP000184114">
    <property type="component" value="Unassembled WGS sequence"/>
</dbReference>
<keyword evidence="1" id="KW-1133">Transmembrane helix</keyword>
<accession>A0A1M4S767</accession>
<feature type="transmembrane region" description="Helical" evidence="1">
    <location>
        <begin position="56"/>
        <end position="78"/>
    </location>
</feature>
<dbReference type="EMBL" id="FQTY01000001">
    <property type="protein sequence ID" value="SHE28056.1"/>
    <property type="molecule type" value="Genomic_DNA"/>
</dbReference>
<gene>
    <name evidence="2" type="ORF">SAMN02745784_00124</name>
</gene>
<sequence>MYNKSVNIIKPLITLFLITIMFIAIGVNAKLSINFLVYAITLLILPMCLKDKNISLTIKIFLAVSLGLISVFIINYLIDKQKVYLYIILFFMAILFSIVYSTINKQI</sequence>
<keyword evidence="3" id="KW-1185">Reference proteome</keyword>
<evidence type="ECO:0000313" key="2">
    <source>
        <dbReference type="EMBL" id="SHE28056.1"/>
    </source>
</evidence>
<evidence type="ECO:0000313" key="3">
    <source>
        <dbReference type="Proteomes" id="UP000184114"/>
    </source>
</evidence>
<name>A0A1M4S767_9FIRM</name>
<evidence type="ECO:0000256" key="1">
    <source>
        <dbReference type="SAM" id="Phobius"/>
    </source>
</evidence>
<keyword evidence="1" id="KW-0472">Membrane</keyword>
<reference evidence="3" key="1">
    <citation type="submission" date="2016-11" db="EMBL/GenBank/DDBJ databases">
        <authorList>
            <person name="Varghese N."/>
            <person name="Submissions S."/>
        </authorList>
    </citation>
    <scope>NUCLEOTIDE SEQUENCE [LARGE SCALE GENOMIC DNA]</scope>
    <source>
        <strain evidence="3">DSM 18095</strain>
    </source>
</reference>
<protein>
    <submittedName>
        <fullName evidence="2">Uncharacterized protein</fullName>
    </submittedName>
</protein>